<proteinExistence type="predicted"/>
<dbReference type="EMBL" id="JAUBYV010000004">
    <property type="protein sequence ID" value="KAK2627425.1"/>
    <property type="molecule type" value="Genomic_DNA"/>
</dbReference>
<gene>
    <name evidence="2" type="ORF">QTJ16_003391</name>
</gene>
<dbReference type="Proteomes" id="UP001285354">
    <property type="component" value="Unassembled WGS sequence"/>
</dbReference>
<feature type="chain" id="PRO_5041930988" evidence="1">
    <location>
        <begin position="19"/>
        <end position="121"/>
    </location>
</feature>
<evidence type="ECO:0000313" key="2">
    <source>
        <dbReference type="EMBL" id="KAK2627425.1"/>
    </source>
</evidence>
<reference evidence="2" key="1">
    <citation type="submission" date="2023-06" db="EMBL/GenBank/DDBJ databases">
        <title>Draft genome of Marssonina rosae.</title>
        <authorList>
            <person name="Cheng Q."/>
        </authorList>
    </citation>
    <scope>NUCLEOTIDE SEQUENCE</scope>
    <source>
        <strain evidence="2">R4</strain>
    </source>
</reference>
<name>A0AAD9T344_9HELO</name>
<evidence type="ECO:0000256" key="1">
    <source>
        <dbReference type="SAM" id="SignalP"/>
    </source>
</evidence>
<keyword evidence="3" id="KW-1185">Reference proteome</keyword>
<keyword evidence="1" id="KW-0732">Signal</keyword>
<sequence>MHSIVGLTVALLATITCAAPTVRFENESNGALVDASIPLNEPATKLSNFLRGSSLSQNGLILANSFSLVRDYAGAECDLTWFIDGKTRVYTLTGVIEYLGFSRHYYPVIVNDATIACRSKK</sequence>
<accession>A0AAD9T344</accession>
<protein>
    <submittedName>
        <fullName evidence="2">Uncharacterized protein</fullName>
    </submittedName>
</protein>
<dbReference type="AlphaFoldDB" id="A0AAD9T344"/>
<feature type="signal peptide" evidence="1">
    <location>
        <begin position="1"/>
        <end position="18"/>
    </location>
</feature>
<evidence type="ECO:0000313" key="3">
    <source>
        <dbReference type="Proteomes" id="UP001285354"/>
    </source>
</evidence>
<comment type="caution">
    <text evidence="2">The sequence shown here is derived from an EMBL/GenBank/DDBJ whole genome shotgun (WGS) entry which is preliminary data.</text>
</comment>
<organism evidence="2 3">
    <name type="scientific">Diplocarpon rosae</name>
    <dbReference type="NCBI Taxonomy" id="946125"/>
    <lineage>
        <taxon>Eukaryota</taxon>
        <taxon>Fungi</taxon>
        <taxon>Dikarya</taxon>
        <taxon>Ascomycota</taxon>
        <taxon>Pezizomycotina</taxon>
        <taxon>Leotiomycetes</taxon>
        <taxon>Helotiales</taxon>
        <taxon>Drepanopezizaceae</taxon>
        <taxon>Diplocarpon</taxon>
    </lineage>
</organism>